<evidence type="ECO:0000313" key="2">
    <source>
        <dbReference type="Proteomes" id="UP000034799"/>
    </source>
</evidence>
<reference evidence="1 2" key="1">
    <citation type="journal article" date="2015" name="Nature">
        <title>rRNA introns, odd ribosomes, and small enigmatic genomes across a large radiation of phyla.</title>
        <authorList>
            <person name="Brown C.T."/>
            <person name="Hug L.A."/>
            <person name="Thomas B.C."/>
            <person name="Sharon I."/>
            <person name="Castelle C.J."/>
            <person name="Singh A."/>
            <person name="Wilkins M.J."/>
            <person name="Williams K.H."/>
            <person name="Banfield J.F."/>
        </authorList>
    </citation>
    <scope>NUCLEOTIDE SEQUENCE [LARGE SCALE GENOMIC DNA]</scope>
</reference>
<organism evidence="1 2">
    <name type="scientific">candidate division WS6 bacterium GW2011_GWF2_39_15</name>
    <dbReference type="NCBI Taxonomy" id="1619100"/>
    <lineage>
        <taxon>Bacteria</taxon>
        <taxon>Candidatus Dojkabacteria</taxon>
    </lineage>
</organism>
<accession>A0A0G0MP04</accession>
<protein>
    <submittedName>
        <fullName evidence="1">Uncharacterized protein</fullName>
    </submittedName>
</protein>
<evidence type="ECO:0000313" key="1">
    <source>
        <dbReference type="EMBL" id="KKR05799.1"/>
    </source>
</evidence>
<name>A0A0G0MP04_9BACT</name>
<proteinExistence type="predicted"/>
<comment type="caution">
    <text evidence="1">The sequence shown here is derived from an EMBL/GenBank/DDBJ whole genome shotgun (WGS) entry which is preliminary data.</text>
</comment>
<sequence length="52" mass="6239">MDFYGYRRVNKPVVKNQKTEFDFEVLSLFSAEEKDMYKRKFIEAGRITGEVK</sequence>
<gene>
    <name evidence="1" type="ORF">UT34_C0002G0306</name>
</gene>
<dbReference type="Proteomes" id="UP000034799">
    <property type="component" value="Unassembled WGS sequence"/>
</dbReference>
<dbReference type="STRING" id="1619100.UT34_C0002G0306"/>
<dbReference type="AlphaFoldDB" id="A0A0G0MP04"/>
<dbReference type="EMBL" id="LBWK01000002">
    <property type="protein sequence ID" value="KKR05799.1"/>
    <property type="molecule type" value="Genomic_DNA"/>
</dbReference>